<dbReference type="Proteomes" id="UP000470470">
    <property type="component" value="Unassembled WGS sequence"/>
</dbReference>
<feature type="transmembrane region" description="Helical" evidence="7">
    <location>
        <begin position="247"/>
        <end position="268"/>
    </location>
</feature>
<evidence type="ECO:0000313" key="9">
    <source>
        <dbReference type="Proteomes" id="UP000470470"/>
    </source>
</evidence>
<dbReference type="Pfam" id="PF03631">
    <property type="entry name" value="Virul_fac_BrkB"/>
    <property type="match status" value="1"/>
</dbReference>
<name>A0A7K3WKG1_9ACTN</name>
<reference evidence="8 9" key="1">
    <citation type="submission" date="2020-02" db="EMBL/GenBank/DDBJ databases">
        <title>The whole genome sequence of CPCC 205119.</title>
        <authorList>
            <person name="Jiang Z."/>
        </authorList>
    </citation>
    <scope>NUCLEOTIDE SEQUENCE [LARGE SCALE GENOMIC DNA]</scope>
    <source>
        <strain evidence="8 9">CPCC 205119</strain>
    </source>
</reference>
<evidence type="ECO:0000313" key="8">
    <source>
        <dbReference type="EMBL" id="NEL56190.1"/>
    </source>
</evidence>
<accession>A0A7K3WKG1</accession>
<gene>
    <name evidence="8" type="ORF">G1H19_19635</name>
</gene>
<evidence type="ECO:0000256" key="2">
    <source>
        <dbReference type="ARBA" id="ARBA00022475"/>
    </source>
</evidence>
<evidence type="ECO:0000256" key="7">
    <source>
        <dbReference type="SAM" id="Phobius"/>
    </source>
</evidence>
<evidence type="ECO:0000256" key="4">
    <source>
        <dbReference type="ARBA" id="ARBA00022989"/>
    </source>
</evidence>
<feature type="transmembrane region" description="Helical" evidence="7">
    <location>
        <begin position="201"/>
        <end position="227"/>
    </location>
</feature>
<dbReference type="InterPro" id="IPR017039">
    <property type="entry name" value="Virul_fac_BrkB"/>
</dbReference>
<keyword evidence="3 7" id="KW-0812">Transmembrane</keyword>
<dbReference type="AlphaFoldDB" id="A0A7K3WKG1"/>
<feature type="transmembrane region" description="Helical" evidence="7">
    <location>
        <begin position="311"/>
        <end position="333"/>
    </location>
</feature>
<proteinExistence type="predicted"/>
<dbReference type="EMBL" id="JAAGWK010000031">
    <property type="protein sequence ID" value="NEL56190.1"/>
    <property type="molecule type" value="Genomic_DNA"/>
</dbReference>
<dbReference type="PANTHER" id="PTHR30213:SF0">
    <property type="entry name" value="UPF0761 MEMBRANE PROTEIN YIHY"/>
    <property type="match status" value="1"/>
</dbReference>
<dbReference type="GO" id="GO:0005886">
    <property type="term" value="C:plasma membrane"/>
    <property type="evidence" value="ECO:0007669"/>
    <property type="project" value="UniProtKB-SubCell"/>
</dbReference>
<comment type="caution">
    <text evidence="8">The sequence shown here is derived from an EMBL/GenBank/DDBJ whole genome shotgun (WGS) entry which is preliminary data.</text>
</comment>
<organism evidence="8 9">
    <name type="scientific">Goekera deserti</name>
    <dbReference type="NCBI Taxonomy" id="2497753"/>
    <lineage>
        <taxon>Bacteria</taxon>
        <taxon>Bacillati</taxon>
        <taxon>Actinomycetota</taxon>
        <taxon>Actinomycetes</taxon>
        <taxon>Geodermatophilales</taxon>
        <taxon>Geodermatophilaceae</taxon>
        <taxon>Goekera</taxon>
    </lineage>
</organism>
<evidence type="ECO:0000256" key="6">
    <source>
        <dbReference type="SAM" id="MobiDB-lite"/>
    </source>
</evidence>
<feature type="region of interest" description="Disordered" evidence="6">
    <location>
        <begin position="1"/>
        <end position="48"/>
    </location>
</feature>
<sequence>MPTGSPAPAGDTSAGGAAGPGPDTAGSGPPAGAPAGGGADGPGATASGARRSAAGRLFDLLPAFLRVPLQVLGRTVAKAWSDRILGLSAEASFWQVLSVPPLLIGLLGSLGYLGSFIGDGRVQEIEDRLVELSAEALTPSVVTSLVQPTLDDILNSGRADIVSLGFLITLWAGSSGTATFVNTIVIAYDQRDVRGPIRTRLLALLLFVVGLVVAVVTLPVLVLGRGLLVDVLPDRWQDTATVLVNAVYWPLVLVGLVLALTSFFHVALPRRIPWHRHLPGAVFAVAFFLVAATLLRSYVADILTTALPYGALATPIAILLFCFFLGMSILLGAEMNATIEARWPSLQRRHERRHQRRRAAKIELEAVKLGLR</sequence>
<dbReference type="PANTHER" id="PTHR30213">
    <property type="entry name" value="INNER MEMBRANE PROTEIN YHJD"/>
    <property type="match status" value="1"/>
</dbReference>
<keyword evidence="4 7" id="KW-1133">Transmembrane helix</keyword>
<protein>
    <submittedName>
        <fullName evidence="8">YihY/virulence factor BrkB family protein</fullName>
    </submittedName>
</protein>
<feature type="transmembrane region" description="Helical" evidence="7">
    <location>
        <begin position="164"/>
        <end position="189"/>
    </location>
</feature>
<comment type="subcellular location">
    <subcellularLocation>
        <location evidence="1">Cell membrane</location>
        <topology evidence="1">Multi-pass membrane protein</topology>
    </subcellularLocation>
</comment>
<feature type="compositionally biased region" description="Low complexity" evidence="6">
    <location>
        <begin position="1"/>
        <end position="30"/>
    </location>
</feature>
<keyword evidence="5 7" id="KW-0472">Membrane</keyword>
<keyword evidence="2" id="KW-1003">Cell membrane</keyword>
<evidence type="ECO:0000256" key="1">
    <source>
        <dbReference type="ARBA" id="ARBA00004651"/>
    </source>
</evidence>
<feature type="transmembrane region" description="Helical" evidence="7">
    <location>
        <begin position="280"/>
        <end position="299"/>
    </location>
</feature>
<evidence type="ECO:0000256" key="3">
    <source>
        <dbReference type="ARBA" id="ARBA00022692"/>
    </source>
</evidence>
<evidence type="ECO:0000256" key="5">
    <source>
        <dbReference type="ARBA" id="ARBA00023136"/>
    </source>
</evidence>
<keyword evidence="9" id="KW-1185">Reference proteome</keyword>